<feature type="compositionally biased region" description="Basic and acidic residues" evidence="1">
    <location>
        <begin position="729"/>
        <end position="742"/>
    </location>
</feature>
<feature type="compositionally biased region" description="Polar residues" evidence="1">
    <location>
        <begin position="384"/>
        <end position="401"/>
    </location>
</feature>
<dbReference type="Proteomes" id="UP000279760">
    <property type="component" value="Plasmid unnamed"/>
</dbReference>
<feature type="compositionally biased region" description="Polar residues" evidence="1">
    <location>
        <begin position="749"/>
        <end position="765"/>
    </location>
</feature>
<keyword evidence="3" id="KW-0614">Plasmid</keyword>
<feature type="compositionally biased region" description="Polar residues" evidence="1">
    <location>
        <begin position="38"/>
        <end position="52"/>
    </location>
</feature>
<feature type="compositionally biased region" description="Basic and acidic residues" evidence="1">
    <location>
        <begin position="510"/>
        <end position="523"/>
    </location>
</feature>
<feature type="compositionally biased region" description="Polar residues" evidence="1">
    <location>
        <begin position="676"/>
        <end position="693"/>
    </location>
</feature>
<dbReference type="EMBL" id="CP033579">
    <property type="protein sequence ID" value="AYV25040.1"/>
    <property type="molecule type" value="Genomic_DNA"/>
</dbReference>
<sequence>MLSPTSFVNSTVAANGSSSHKHQPDSLKVKTSPIPPVNYQQTPAPSNESPDSLTVEASMFPSDPAEAGDSKADQKSSLTKDRNKKKKVERKSNRYDDKTKAKVHLGACVTGGIAMGILAGPIGLVFAAVYINAMCLVMYGGSEFVTGDKKDNKKPEETSAEEVLPHSIVNNAPLKPDPISTPEPDDKQCDGESDRSYYNKVNSDNVTINSNVYLFPGEGYKPSANVGNSSTNAATQSCEETSETLVAEQGQPVYVTSVTPVSPDVIEKSPFPDDNVKQVLVTPSANSQLFHCKFSDGMNAYLRTDPQLINYHKVTIPQKVESLSSPPSGALGWVRDENNGGWKQTSHFTPVQTPEGSISGQNYEADKGSNSDSDMRLHNAPFMSPSSNRSEPLTVPSSSPSGALGWVRDENNGGWKQTSHFTPVQTPEGSISGQNYEADKGSNSDSDMRLHNAPFMSPSSNRSEPLTVPSSSPSGALGWVRDENNGGWKQTSHFTPVQTPEGSISGQNYEADKGSNSDNDMRLHNAPFMSPSSNRSEPLTVPSSSPSGALGWVRDENNGGWKQTSHFTPVQTPEGSISGQNYEADKGSNSDSDMRLHNAPFMSPSSNRSEPLTVPSSSPSGALGWVRDENNGGWKQTSHFTPVQTPEGSISGQNYEADKGSNSDSDMRLHNAPFMSPSSNRSEPLTVPSSSPSGALGWVRDENNGGWKQTSHFTPVQTPEGSISGQNYEADKGSNSDSDMRLHNAPFMSPSSNRSEPLTVPSSSPSGALGWVRDENNGGWKQTSHFTPVQTPEGSISGQNYEADKGSNSDSDMRLHNAPFMSPSSNRSEPLKVDGFIVTEPTTTTEDVAAASNNNAQASVSSIVMSTKSNSNAQQRPVILSLGSAISGGAKNYTQGIFANVKDLFERRLERFRALEERPYSELNIINRKASLPLNRENLVYVHSE</sequence>
<evidence type="ECO:0000256" key="1">
    <source>
        <dbReference type="SAM" id="MobiDB-lite"/>
    </source>
</evidence>
<feature type="transmembrane region" description="Helical" evidence="2">
    <location>
        <begin position="103"/>
        <end position="131"/>
    </location>
</feature>
<keyword evidence="2" id="KW-0472">Membrane</keyword>
<feature type="compositionally biased region" description="Polar residues" evidence="1">
    <location>
        <begin position="414"/>
        <end position="436"/>
    </location>
</feature>
<feature type="region of interest" description="Disordered" evidence="1">
    <location>
        <begin position="785"/>
        <end position="810"/>
    </location>
</feature>
<evidence type="ECO:0000256" key="2">
    <source>
        <dbReference type="SAM" id="Phobius"/>
    </source>
</evidence>
<feature type="compositionally biased region" description="Basic and acidic residues" evidence="1">
    <location>
        <begin position="656"/>
        <end position="669"/>
    </location>
</feature>
<feature type="region of interest" description="Disordered" evidence="1">
    <location>
        <begin position="322"/>
        <end position="765"/>
    </location>
</feature>
<feature type="compositionally biased region" description="Basic and acidic residues" evidence="1">
    <location>
        <begin position="146"/>
        <end position="157"/>
    </location>
</feature>
<accession>A0A3G4VJU5</accession>
<evidence type="ECO:0000313" key="4">
    <source>
        <dbReference type="Proteomes" id="UP000279760"/>
    </source>
</evidence>
<gene>
    <name evidence="3" type="ORF">ECB94_27440</name>
</gene>
<feature type="compositionally biased region" description="Basic and acidic residues" evidence="1">
    <location>
        <begin position="68"/>
        <end position="81"/>
    </location>
</feature>
<dbReference type="RefSeq" id="WP_164491536.1">
    <property type="nucleotide sequence ID" value="NZ_CP033579.1"/>
</dbReference>
<feature type="compositionally biased region" description="Polar residues" evidence="1">
    <location>
        <begin position="341"/>
        <end position="363"/>
    </location>
</feature>
<keyword evidence="2" id="KW-1133">Transmembrane helix</keyword>
<feature type="compositionally biased region" description="Basic and acidic residues" evidence="1">
    <location>
        <begin position="437"/>
        <end position="450"/>
    </location>
</feature>
<feature type="compositionally biased region" description="Basic and acidic residues" evidence="1">
    <location>
        <begin position="184"/>
        <end position="196"/>
    </location>
</feature>
<feature type="compositionally biased region" description="Basic and acidic residues" evidence="1">
    <location>
        <begin position="583"/>
        <end position="596"/>
    </location>
</feature>
<keyword evidence="2" id="KW-0812">Transmembrane</keyword>
<feature type="region of interest" description="Disordered" evidence="1">
    <location>
        <begin position="146"/>
        <end position="196"/>
    </location>
</feature>
<feature type="compositionally biased region" description="Polar residues" evidence="1">
    <location>
        <begin position="603"/>
        <end position="620"/>
    </location>
</feature>
<evidence type="ECO:0000313" key="3">
    <source>
        <dbReference type="EMBL" id="AYV25040.1"/>
    </source>
</evidence>
<feature type="compositionally biased region" description="Polar residues" evidence="1">
    <location>
        <begin position="1"/>
        <end position="18"/>
    </location>
</feature>
<feature type="compositionally biased region" description="Polar residues" evidence="1">
    <location>
        <begin position="633"/>
        <end position="655"/>
    </location>
</feature>
<protein>
    <submittedName>
        <fullName evidence="3">Uncharacterized protein</fullName>
    </submittedName>
</protein>
<dbReference type="AlphaFoldDB" id="A0A3G4VJU5"/>
<feature type="region of interest" description="Disordered" evidence="1">
    <location>
        <begin position="1"/>
        <end position="97"/>
    </location>
</feature>
<feature type="compositionally biased region" description="Polar residues" evidence="1">
    <location>
        <begin position="457"/>
        <end position="474"/>
    </location>
</feature>
<reference evidence="3 4" key="1">
    <citation type="submission" date="2018-11" db="EMBL/GenBank/DDBJ databases">
        <title>Complete Genome Sequence of Vbrio mediterranei 117-T6: a Potential Pathogen Bacteria Isolated from the Conchocelis of Pyropia.</title>
        <authorList>
            <person name="Liu Q."/>
        </authorList>
    </citation>
    <scope>NUCLEOTIDE SEQUENCE [LARGE SCALE GENOMIC DNA]</scope>
    <source>
        <strain evidence="3 4">117-T6</strain>
        <plasmid evidence="3 4">unnamed</plasmid>
    </source>
</reference>
<name>A0A3G4VJU5_9VIBR</name>
<feature type="compositionally biased region" description="Polar residues" evidence="1">
    <location>
        <begin position="530"/>
        <end position="547"/>
    </location>
</feature>
<geneLocation type="plasmid" evidence="3">
    <name>unnamed</name>
</geneLocation>
<feature type="compositionally biased region" description="Basic and acidic residues" evidence="1">
    <location>
        <begin position="364"/>
        <end position="377"/>
    </location>
</feature>
<feature type="compositionally biased region" description="Polar residues" evidence="1">
    <location>
        <begin position="706"/>
        <end position="728"/>
    </location>
</feature>
<feature type="compositionally biased region" description="Polar residues" evidence="1">
    <location>
        <begin position="487"/>
        <end position="509"/>
    </location>
</feature>
<proteinExistence type="predicted"/>
<feature type="compositionally biased region" description="Polar residues" evidence="1">
    <location>
        <begin position="560"/>
        <end position="582"/>
    </location>
</feature>
<feature type="compositionally biased region" description="Polar residues" evidence="1">
    <location>
        <begin position="785"/>
        <end position="801"/>
    </location>
</feature>
<organism evidence="3 4">
    <name type="scientific">Vibrio mediterranei</name>
    <dbReference type="NCBI Taxonomy" id="689"/>
    <lineage>
        <taxon>Bacteria</taxon>
        <taxon>Pseudomonadati</taxon>
        <taxon>Pseudomonadota</taxon>
        <taxon>Gammaproteobacteria</taxon>
        <taxon>Vibrionales</taxon>
        <taxon>Vibrionaceae</taxon>
        <taxon>Vibrio</taxon>
    </lineage>
</organism>